<reference evidence="4 5" key="1">
    <citation type="submission" date="2017-06" db="EMBL/GenBank/DDBJ databases">
        <title>A platform for efficient transgenesis in Macrostomum lignano, a flatworm model organism for stem cell research.</title>
        <authorList>
            <person name="Berezikov E."/>
        </authorList>
    </citation>
    <scope>NUCLEOTIDE SEQUENCE [LARGE SCALE GENOMIC DNA]</scope>
    <source>
        <strain evidence="4">DV1</strain>
        <tissue evidence="4">Whole organism</tissue>
    </source>
</reference>
<evidence type="ECO:0000313" key="5">
    <source>
        <dbReference type="Proteomes" id="UP000215902"/>
    </source>
</evidence>
<keyword evidence="2" id="KW-1133">Transmembrane helix</keyword>
<accession>A0A267EVR8</accession>
<evidence type="ECO:0000313" key="4">
    <source>
        <dbReference type="EMBL" id="PAA65546.1"/>
    </source>
</evidence>
<feature type="compositionally biased region" description="Low complexity" evidence="1">
    <location>
        <begin position="550"/>
        <end position="652"/>
    </location>
</feature>
<evidence type="ECO:0000256" key="2">
    <source>
        <dbReference type="SAM" id="Phobius"/>
    </source>
</evidence>
<dbReference type="Proteomes" id="UP000215902">
    <property type="component" value="Unassembled WGS sequence"/>
</dbReference>
<keyword evidence="2" id="KW-0812">Transmembrane</keyword>
<feature type="signal peptide" evidence="3">
    <location>
        <begin position="1"/>
        <end position="27"/>
    </location>
</feature>
<dbReference type="STRING" id="282301.A0A267EVR8"/>
<proteinExistence type="predicted"/>
<feature type="transmembrane region" description="Helical" evidence="2">
    <location>
        <begin position="678"/>
        <end position="700"/>
    </location>
</feature>
<sequence>MPNAAATAAPLLALLTICALHQQPSQALVWTQAFSSELATRFRLCNAPPSKSVVLEAVDAYNITDANTPGLVYSVKSRIKLYVIFCSGSSVDATQNFLVAGMPTVIQWRDICDNTINLAIYLQSSVTPELQNTLQPCNYEVQHSGITEQQVTAWVLVTYTANWDPVWVNRTLPEPRDSNTTASVMLSSSTDPLSNATWYRVQVNSGLLEDSMSPNQRVQAVLTSISTAPGQRWWLLICSVLNATENLLVKISDNNETVDMHMDCGSLVQPTLVLGAPANSSNETLPVPAVQSSSGGYWGPTLQRLLTEQTFGGLNFCNASEADGAVLVNAVDEIVIGLDSGATTPTVVRATLDLYVAPCDSSSSLALGDAFLKVFLQGDANWTEVCADSANPTVTVNLVNRTALRFNPCPAANATAEESAAKLAWCILALNSSDSELLWTNRDTTSLVEPSAASVSFRILGDASNMVLQWGNVLVNGISTGDNADRLVQVFQSVSTSYWPVVCQLLNPSTGSFMLIEIQSGEISSKKINLYANCSFESELSSTPPPTQPPTAVETTAASTSAPSSTTPSATSTTKTTTTTPTTTTTMPTTTTTTSTTTTTTSTSTTTTTPMTTTTSTSTSTATTTTPTTTTEASSASQQSESTSTTVSVPVTLSAEQRKDKKDIEDAEGRLDFGTQTAVLVFALVIMALLSTVGICKLVAPRSI</sequence>
<keyword evidence="2" id="KW-0472">Membrane</keyword>
<evidence type="ECO:0000256" key="1">
    <source>
        <dbReference type="SAM" id="MobiDB-lite"/>
    </source>
</evidence>
<keyword evidence="3" id="KW-0732">Signal</keyword>
<protein>
    <recommendedName>
        <fullName evidence="6">Fibronectin type-III domain-containing protein</fullName>
    </recommendedName>
</protein>
<feature type="chain" id="PRO_5012786136" description="Fibronectin type-III domain-containing protein" evidence="3">
    <location>
        <begin position="28"/>
        <end position="704"/>
    </location>
</feature>
<gene>
    <name evidence="4" type="ORF">BOX15_Mlig003108g1</name>
</gene>
<organism evidence="4 5">
    <name type="scientific">Macrostomum lignano</name>
    <dbReference type="NCBI Taxonomy" id="282301"/>
    <lineage>
        <taxon>Eukaryota</taxon>
        <taxon>Metazoa</taxon>
        <taxon>Spiralia</taxon>
        <taxon>Lophotrochozoa</taxon>
        <taxon>Platyhelminthes</taxon>
        <taxon>Rhabditophora</taxon>
        <taxon>Macrostomorpha</taxon>
        <taxon>Macrostomida</taxon>
        <taxon>Macrostomidae</taxon>
        <taxon>Macrostomum</taxon>
    </lineage>
</organism>
<feature type="region of interest" description="Disordered" evidence="1">
    <location>
        <begin position="537"/>
        <end position="662"/>
    </location>
</feature>
<keyword evidence="5" id="KW-1185">Reference proteome</keyword>
<name>A0A267EVR8_9PLAT</name>
<evidence type="ECO:0008006" key="6">
    <source>
        <dbReference type="Google" id="ProtNLM"/>
    </source>
</evidence>
<dbReference type="AlphaFoldDB" id="A0A267EVR8"/>
<comment type="caution">
    <text evidence="4">The sequence shown here is derived from an EMBL/GenBank/DDBJ whole genome shotgun (WGS) entry which is preliminary data.</text>
</comment>
<evidence type="ECO:0000256" key="3">
    <source>
        <dbReference type="SAM" id="SignalP"/>
    </source>
</evidence>
<dbReference type="EMBL" id="NIVC01001640">
    <property type="protein sequence ID" value="PAA65546.1"/>
    <property type="molecule type" value="Genomic_DNA"/>
</dbReference>